<dbReference type="KEGG" id="clup:CLUP02_12138"/>
<dbReference type="AlphaFoldDB" id="A0A9Q8T1L8"/>
<dbReference type="Proteomes" id="UP000830671">
    <property type="component" value="Chromosome 6"/>
</dbReference>
<dbReference type="EMBL" id="CP019478">
    <property type="protein sequence ID" value="UQC86636.1"/>
    <property type="molecule type" value="Genomic_DNA"/>
</dbReference>
<name>A0A9Q8T1L8_9PEZI</name>
<gene>
    <name evidence="2" type="ORF">CLUP02_12138</name>
</gene>
<reference evidence="2" key="1">
    <citation type="journal article" date="2021" name="Mol. Plant Microbe Interact.">
        <title>Complete Genome Sequence of the Plant-Pathogenic Fungus Colletotrichum lupini.</title>
        <authorList>
            <person name="Baroncelli R."/>
            <person name="Pensec F."/>
            <person name="Da Lio D."/>
            <person name="Boufleur T."/>
            <person name="Vicente I."/>
            <person name="Sarrocco S."/>
            <person name="Picot A."/>
            <person name="Baraldi E."/>
            <person name="Sukno S."/>
            <person name="Thon M."/>
            <person name="Le Floch G."/>
        </authorList>
    </citation>
    <scope>NUCLEOTIDE SEQUENCE</scope>
    <source>
        <strain evidence="2">IMI 504893</strain>
    </source>
</reference>
<protein>
    <submittedName>
        <fullName evidence="2">Uncharacterized protein</fullName>
    </submittedName>
</protein>
<organism evidence="2 3">
    <name type="scientific">Colletotrichum lupini</name>
    <dbReference type="NCBI Taxonomy" id="145971"/>
    <lineage>
        <taxon>Eukaryota</taxon>
        <taxon>Fungi</taxon>
        <taxon>Dikarya</taxon>
        <taxon>Ascomycota</taxon>
        <taxon>Pezizomycotina</taxon>
        <taxon>Sordariomycetes</taxon>
        <taxon>Hypocreomycetidae</taxon>
        <taxon>Glomerellales</taxon>
        <taxon>Glomerellaceae</taxon>
        <taxon>Colletotrichum</taxon>
        <taxon>Colletotrichum acutatum species complex</taxon>
    </lineage>
</organism>
<evidence type="ECO:0000313" key="2">
    <source>
        <dbReference type="EMBL" id="UQC86636.1"/>
    </source>
</evidence>
<sequence>MVEAITTIAQCGGMIINRHDKHLLCRVYGVIEVTTFYLQPLVIGSEVQWLGAMTRCNAYTRKTQTSCGRGNSDMGYIQPGRHVEISTTEVDKRLRTAKSNLCNFLHGLNVHHKRRSYPAQEVSPRLLTQAIPEVSIHLRRGLFPNNPRLLQLDPPSTLTRKSHLRIRIDPGQNTPHFRVCEAMQFLGPKLKGFLASLWSLAKRRSPCQRSVIKTDRIVNSYPDTSTAGGMKMATYPFWYLEPTEKVASLAHHQRRRVRKRRVQSKLLGKIGVDFSLRLKSGQDFVVRLPRSCECTSTSLPRQEMSSIAGIVPSSNEVLTCVFDSMAYSEAPKAPVYPPSSLPVLMYRFGPGGPALVDQAEPTTATKLSSDNLSATRGPGYTGESPYIPPQLHSSHQPAGARLGRRVRSNWLGGGVRVSEFESQYEHQRCSPQFSTGGATSDGQGGILVTTWTNDTGNA</sequence>
<feature type="region of interest" description="Disordered" evidence="1">
    <location>
        <begin position="361"/>
        <end position="399"/>
    </location>
</feature>
<feature type="compositionally biased region" description="Polar residues" evidence="1">
    <location>
        <begin position="361"/>
        <end position="374"/>
    </location>
</feature>
<accession>A0A9Q8T1L8</accession>
<keyword evidence="3" id="KW-1185">Reference proteome</keyword>
<dbReference type="RefSeq" id="XP_049148247.1">
    <property type="nucleotide sequence ID" value="XM_049291102.1"/>
</dbReference>
<proteinExistence type="predicted"/>
<evidence type="ECO:0000256" key="1">
    <source>
        <dbReference type="SAM" id="MobiDB-lite"/>
    </source>
</evidence>
<dbReference type="GeneID" id="73346112"/>
<evidence type="ECO:0000313" key="3">
    <source>
        <dbReference type="Proteomes" id="UP000830671"/>
    </source>
</evidence>